<feature type="region of interest" description="Disordered" evidence="3">
    <location>
        <begin position="379"/>
        <end position="398"/>
    </location>
</feature>
<name>A0ABV6UUU1_9ACTN</name>
<keyword evidence="2" id="KW-0349">Heme</keyword>
<keyword evidence="2" id="KW-0408">Iron</keyword>
<dbReference type="RefSeq" id="WP_030258504.1">
    <property type="nucleotide sequence ID" value="NZ_JBHEZZ010000019.1"/>
</dbReference>
<dbReference type="SUPFAM" id="SSF48264">
    <property type="entry name" value="Cytochrome P450"/>
    <property type="match status" value="1"/>
</dbReference>
<keyword evidence="5" id="KW-1185">Reference proteome</keyword>
<reference evidence="4 5" key="1">
    <citation type="submission" date="2024-09" db="EMBL/GenBank/DDBJ databases">
        <authorList>
            <person name="Lee S.D."/>
        </authorList>
    </citation>
    <scope>NUCLEOTIDE SEQUENCE [LARGE SCALE GENOMIC DNA]</scope>
    <source>
        <strain evidence="4 5">N1-5</strain>
    </source>
</reference>
<accession>A0ABV6UUU1</accession>
<dbReference type="PANTHER" id="PTHR46696:SF6">
    <property type="entry name" value="P450, PUTATIVE (EUROFUNG)-RELATED"/>
    <property type="match status" value="1"/>
</dbReference>
<dbReference type="InterPro" id="IPR001128">
    <property type="entry name" value="Cyt_P450"/>
</dbReference>
<dbReference type="InterPro" id="IPR017972">
    <property type="entry name" value="Cyt_P450_CS"/>
</dbReference>
<dbReference type="InterPro" id="IPR002397">
    <property type="entry name" value="Cyt_P450_B"/>
</dbReference>
<evidence type="ECO:0000256" key="2">
    <source>
        <dbReference type="RuleBase" id="RU000461"/>
    </source>
</evidence>
<comment type="caution">
    <text evidence="4">The sequence shown here is derived from an EMBL/GenBank/DDBJ whole genome shotgun (WGS) entry which is preliminary data.</text>
</comment>
<protein>
    <submittedName>
        <fullName evidence="4">Cytochrome P450</fullName>
    </submittedName>
</protein>
<evidence type="ECO:0000313" key="5">
    <source>
        <dbReference type="Proteomes" id="UP001592528"/>
    </source>
</evidence>
<evidence type="ECO:0000256" key="1">
    <source>
        <dbReference type="ARBA" id="ARBA00010617"/>
    </source>
</evidence>
<dbReference type="EMBL" id="JBHEZZ010000019">
    <property type="protein sequence ID" value="MFC1405222.1"/>
    <property type="molecule type" value="Genomic_DNA"/>
</dbReference>
<gene>
    <name evidence="4" type="ORF">ACEZDJ_28460</name>
</gene>
<keyword evidence="2" id="KW-0503">Monooxygenase</keyword>
<organism evidence="4 5">
    <name type="scientific">Streptacidiphilus cavernicola</name>
    <dbReference type="NCBI Taxonomy" id="3342716"/>
    <lineage>
        <taxon>Bacteria</taxon>
        <taxon>Bacillati</taxon>
        <taxon>Actinomycetota</taxon>
        <taxon>Actinomycetes</taxon>
        <taxon>Kitasatosporales</taxon>
        <taxon>Streptomycetaceae</taxon>
        <taxon>Streptacidiphilus</taxon>
    </lineage>
</organism>
<dbReference type="PRINTS" id="PR00385">
    <property type="entry name" value="P450"/>
</dbReference>
<dbReference type="PRINTS" id="PR00359">
    <property type="entry name" value="BP450"/>
</dbReference>
<evidence type="ECO:0000313" key="4">
    <source>
        <dbReference type="EMBL" id="MFC1405222.1"/>
    </source>
</evidence>
<dbReference type="Pfam" id="PF00067">
    <property type="entry name" value="p450"/>
    <property type="match status" value="1"/>
</dbReference>
<evidence type="ECO:0000256" key="3">
    <source>
        <dbReference type="SAM" id="MobiDB-lite"/>
    </source>
</evidence>
<dbReference type="CDD" id="cd11035">
    <property type="entry name" value="P450cam-like"/>
    <property type="match status" value="1"/>
</dbReference>
<dbReference type="PANTHER" id="PTHR46696">
    <property type="entry name" value="P450, PUTATIVE (EUROFUNG)-RELATED"/>
    <property type="match status" value="1"/>
</dbReference>
<proteinExistence type="inferred from homology"/>
<keyword evidence="2" id="KW-0479">Metal-binding</keyword>
<dbReference type="Gene3D" id="1.10.630.10">
    <property type="entry name" value="Cytochrome P450"/>
    <property type="match status" value="1"/>
</dbReference>
<dbReference type="PROSITE" id="PS00086">
    <property type="entry name" value="CYTOCHROME_P450"/>
    <property type="match status" value="1"/>
</dbReference>
<dbReference type="InterPro" id="IPR036396">
    <property type="entry name" value="Cyt_P450_sf"/>
</dbReference>
<comment type="similarity">
    <text evidence="1 2">Belongs to the cytochrome P450 family.</text>
</comment>
<dbReference type="Proteomes" id="UP001592528">
    <property type="component" value="Unassembled WGS sequence"/>
</dbReference>
<sequence length="398" mass="44845">MQQQAVEQCPVHTYSPHEPRPLGEWNAFFDRLREEAPVVRNTFAGGYFVLTRYEDILAAYQDPDTYSSEAVTVMDPDPAHRWIPHMLGGEEHRQWRRNLGPAFSPRAVSGLDDRVRQRAGELIDSFADRGSCDVMTDFAFRFPTSIFLELMGLPSGELERFMDWEADILHSRGPDPATIARQRTAALTAVGDYVSSVIRERRADPGEDLVSQALQFRFEGRTATDEELRSYCVFMFMAGLDTVAAQLGYILHHLATHPEDRRRIVDEPELLPVAVEEFLRAYSFVIPARKVKRDVEVAGCPIPAGSMVQLPLAMATRDAAAFEDAGQVRIDRTPNNHIAFGAGPHRCLGAHLARHELQIALTEWHRRIPEYRLAEGAVTRETGRSSGPDTVPVVWDRQ</sequence>
<keyword evidence="2" id="KW-0560">Oxidoreductase</keyword>